<dbReference type="SMART" id="SM00635">
    <property type="entry name" value="BID_2"/>
    <property type="match status" value="2"/>
</dbReference>
<protein>
    <recommendedName>
        <fullName evidence="2">BIG2 domain-containing protein</fullName>
    </recommendedName>
</protein>
<evidence type="ECO:0000259" key="2">
    <source>
        <dbReference type="SMART" id="SM00635"/>
    </source>
</evidence>
<organism evidence="3 4">
    <name type="scientific">Anaerocolumna sedimenticola</name>
    <dbReference type="NCBI Taxonomy" id="2696063"/>
    <lineage>
        <taxon>Bacteria</taxon>
        <taxon>Bacillati</taxon>
        <taxon>Bacillota</taxon>
        <taxon>Clostridia</taxon>
        <taxon>Lachnospirales</taxon>
        <taxon>Lachnospiraceae</taxon>
        <taxon>Anaerocolumna</taxon>
    </lineage>
</organism>
<keyword evidence="4" id="KW-1185">Reference proteome</keyword>
<dbReference type="RefSeq" id="WP_161837874.1">
    <property type="nucleotide sequence ID" value="NZ_CP048000.1"/>
</dbReference>
<dbReference type="SUPFAM" id="SSF49373">
    <property type="entry name" value="Invasin/intimin cell-adhesion fragments"/>
    <property type="match status" value="2"/>
</dbReference>
<dbReference type="Pfam" id="PF02368">
    <property type="entry name" value="Big_2"/>
    <property type="match status" value="2"/>
</dbReference>
<dbReference type="InterPro" id="IPR008964">
    <property type="entry name" value="Invasin/intimin_cell_adhesion"/>
</dbReference>
<dbReference type="KEGG" id="anr:Ana3638_09920"/>
<sequence>MRKNFFKKKLATTVALAMVVASLTVPSSAQAAVATKIVKQGGAAAPTVLYVGDKGTDYGLSKTFKGNTYAWTTSNSAIATISKAGVVTAKAPGTVTIKCTARDSKGKWLKAFTQKLTINLRATSIDVNAEDFELAMGESKDLNAVKTPAKSTDAVRYYSDNTAVATVDAKTGVVKAVGVGEATITVYSKATYKSATASKYNKTDSVKVTVKDGIQAVKQTVSNALEVTFATDQSGKVTDSNLVITDADGVKQTIDDISFSSDGKTATVKTYLDFEDGVVYKVAYDNTEKSFTASVGAPTSVVLKAKTVQYDKATDLDYAAYDKNGVDVSSKVDWEDDVDFDYEDSDAEIEWNSDDSVYEITVFDYPKSVDVEMTYDYYDEDKNDNTEFTSKATIKSVEELASTASNLEYTLSDDDSYTDIDWEDDLNSTIPADADSYRLFIKGENQDGDDIYEWNFDKFVSTNDDIITVSYDQDDKDVKGNPVYVYPVKAGTAYIKATYGDTSKTFKVVVGDEPEAKSISVDDSTIELYDSFLGDENGTEVELTVKDQYGNEVNYDDFDDIEEPEHRSGSSADIISTRITDDNKVLFYLSDDCDKNVKGMKEGNNTYRIDIAGKTASVTVKVVDVNMANDTVKRVELIGADTSKDVKVDTSKTDVDDVLKDVKFTVYGINSDGDRIPMAAGTNYEFSLTLDGDKLANSAKYAEKGFAFNSAANVATFAAVSYNDETGVVSQAAVGTYKIKVVAKTAGGSTIDDATTSLKVTNTQSAASVSQDKTTVDVNDFDGTIKGLIGEAFSFDYKDMDLDEDDLYSAQVVIGNTKYDNEPDTLAEDVAAGKSVQVKKITLKINSGNGYSILVDKDVNKNVKVTD</sequence>
<name>A0A6P1TMG1_9FIRM</name>
<accession>A0A6P1TMG1</accession>
<reference evidence="3 4" key="1">
    <citation type="submission" date="2020-01" db="EMBL/GenBank/DDBJ databases">
        <title>Genome analysis of Anaerocolumna sp. CBA3638.</title>
        <authorList>
            <person name="Kim J."/>
            <person name="Roh S.W."/>
        </authorList>
    </citation>
    <scope>NUCLEOTIDE SEQUENCE [LARGE SCALE GENOMIC DNA]</scope>
    <source>
        <strain evidence="3 4">CBA3638</strain>
    </source>
</reference>
<feature type="chain" id="PRO_5026995659" description="BIG2 domain-containing protein" evidence="1">
    <location>
        <begin position="32"/>
        <end position="867"/>
    </location>
</feature>
<feature type="domain" description="BIG2" evidence="2">
    <location>
        <begin position="32"/>
        <end position="111"/>
    </location>
</feature>
<feature type="domain" description="BIG2" evidence="2">
    <location>
        <begin position="121"/>
        <end position="198"/>
    </location>
</feature>
<dbReference type="AlphaFoldDB" id="A0A6P1TMG1"/>
<feature type="signal peptide" evidence="1">
    <location>
        <begin position="1"/>
        <end position="31"/>
    </location>
</feature>
<dbReference type="InterPro" id="IPR003343">
    <property type="entry name" value="Big_2"/>
</dbReference>
<dbReference type="Proteomes" id="UP000464314">
    <property type="component" value="Chromosome"/>
</dbReference>
<gene>
    <name evidence="3" type="ORF">Ana3638_09920</name>
</gene>
<evidence type="ECO:0000313" key="4">
    <source>
        <dbReference type="Proteomes" id="UP000464314"/>
    </source>
</evidence>
<keyword evidence="1" id="KW-0732">Signal</keyword>
<evidence type="ECO:0000313" key="3">
    <source>
        <dbReference type="EMBL" id="QHQ61046.1"/>
    </source>
</evidence>
<evidence type="ECO:0000256" key="1">
    <source>
        <dbReference type="SAM" id="SignalP"/>
    </source>
</evidence>
<proteinExistence type="predicted"/>
<dbReference type="EMBL" id="CP048000">
    <property type="protein sequence ID" value="QHQ61046.1"/>
    <property type="molecule type" value="Genomic_DNA"/>
</dbReference>
<dbReference type="Gene3D" id="2.60.40.1080">
    <property type="match status" value="2"/>
</dbReference>